<evidence type="ECO:0000313" key="3">
    <source>
        <dbReference type="Proteomes" id="UP000800303"/>
    </source>
</evidence>
<evidence type="ECO:0000313" key="2">
    <source>
        <dbReference type="EMBL" id="NGZ74895.1"/>
    </source>
</evidence>
<dbReference type="Gene3D" id="3.40.630.30">
    <property type="match status" value="1"/>
</dbReference>
<organism evidence="2 3">
    <name type="scientific">Saccharibacillus alkalitolerans</name>
    <dbReference type="NCBI Taxonomy" id="2705290"/>
    <lineage>
        <taxon>Bacteria</taxon>
        <taxon>Bacillati</taxon>
        <taxon>Bacillota</taxon>
        <taxon>Bacilli</taxon>
        <taxon>Bacillales</taxon>
        <taxon>Paenibacillaceae</taxon>
        <taxon>Saccharibacillus</taxon>
    </lineage>
</organism>
<dbReference type="EMBL" id="JAAFGS010000002">
    <property type="protein sequence ID" value="NGZ74895.1"/>
    <property type="molecule type" value="Genomic_DNA"/>
</dbReference>
<protein>
    <submittedName>
        <fullName evidence="2">GNAT family N-acetyltransferase</fullName>
    </submittedName>
</protein>
<dbReference type="Proteomes" id="UP000800303">
    <property type="component" value="Unassembled WGS sequence"/>
</dbReference>
<sequence>MIDYRLMQSHELAEAARLSDAVFRQGARPSMAEMFPRLFSPRMPHSFGAFAEDGSLAAFMGLAPSTLRVGGAATIRAFSIGSVCTAPEHRGAGLAGRLLERCTAYARHAGAPLLFVSGDRTLYTRAGCVPFGRAANAVLRGVRSDSLAPSDFRAAADAFAHASAAVRRALYAPAAPPPLTVREAGTRDLLRLHGLYSAGGTAFEEGAAGLGDLIAAAAQCGVLGLEQRVLLASIEDTPVAYAVIGMPPHLKHYSFDGIEPPPPAPAGVPDAAPASPPTVIAYGGAPLYAADLLRYPAERWGLDELHIPVPWQEEELLSLLRKAGAEVAFGPNAGTLLITDPEHLLNQAQELWSRPWREALQTDGRGNLFAASGKRQIDRSEWTGLLFDPEYPRSDDVPDWLTPIPLPYLYGLHFT</sequence>
<keyword evidence="3" id="KW-1185">Reference proteome</keyword>
<name>A0ABX0F4T1_9BACL</name>
<evidence type="ECO:0000259" key="1">
    <source>
        <dbReference type="PROSITE" id="PS51186"/>
    </source>
</evidence>
<reference evidence="2 3" key="1">
    <citation type="submission" date="2020-01" db="EMBL/GenBank/DDBJ databases">
        <title>Polyphasic characterisation and genomic insights into a novel alkali tolerant bacterium VR-M41.</title>
        <authorList>
            <person name="Vemuluri V.R."/>
        </authorList>
    </citation>
    <scope>NUCLEOTIDE SEQUENCE [LARGE SCALE GENOMIC DNA]</scope>
    <source>
        <strain evidence="2 3">VR-M41</strain>
    </source>
</reference>
<comment type="caution">
    <text evidence="2">The sequence shown here is derived from an EMBL/GenBank/DDBJ whole genome shotgun (WGS) entry which is preliminary data.</text>
</comment>
<dbReference type="PROSITE" id="PS51186">
    <property type="entry name" value="GNAT"/>
    <property type="match status" value="1"/>
</dbReference>
<proteinExistence type="predicted"/>
<dbReference type="SUPFAM" id="SSF55729">
    <property type="entry name" value="Acyl-CoA N-acyltransferases (Nat)"/>
    <property type="match status" value="1"/>
</dbReference>
<accession>A0ABX0F4T1</accession>
<gene>
    <name evidence="2" type="ORF">GYN08_06145</name>
</gene>
<dbReference type="RefSeq" id="WP_166273227.1">
    <property type="nucleotide sequence ID" value="NZ_JAAFGS010000002.1"/>
</dbReference>
<dbReference type="InterPro" id="IPR016181">
    <property type="entry name" value="Acyl_CoA_acyltransferase"/>
</dbReference>
<dbReference type="CDD" id="cd04301">
    <property type="entry name" value="NAT_SF"/>
    <property type="match status" value="1"/>
</dbReference>
<feature type="domain" description="N-acetyltransferase" evidence="1">
    <location>
        <begin position="2"/>
        <end position="154"/>
    </location>
</feature>
<dbReference type="InterPro" id="IPR000182">
    <property type="entry name" value="GNAT_dom"/>
</dbReference>
<dbReference type="Pfam" id="PF13527">
    <property type="entry name" value="Acetyltransf_9"/>
    <property type="match status" value="1"/>
</dbReference>